<dbReference type="AlphaFoldDB" id="Q0AJI0"/>
<evidence type="ECO:0000313" key="4">
    <source>
        <dbReference type="Proteomes" id="UP000001966"/>
    </source>
</evidence>
<dbReference type="EMBL" id="CP000450">
    <property type="protein sequence ID" value="ABI58491.1"/>
    <property type="molecule type" value="Genomic_DNA"/>
</dbReference>
<dbReference type="Pfam" id="PF00106">
    <property type="entry name" value="adh_short"/>
    <property type="match status" value="1"/>
</dbReference>
<dbReference type="InterPro" id="IPR002347">
    <property type="entry name" value="SDR_fam"/>
</dbReference>
<dbReference type="GO" id="GO:0016491">
    <property type="term" value="F:oxidoreductase activity"/>
    <property type="evidence" value="ECO:0007669"/>
    <property type="project" value="UniProtKB-KW"/>
</dbReference>
<comment type="similarity">
    <text evidence="1">Belongs to the short-chain dehydrogenases/reductases (SDR) family.</text>
</comment>
<evidence type="ECO:0000256" key="1">
    <source>
        <dbReference type="ARBA" id="ARBA00006484"/>
    </source>
</evidence>
<evidence type="ECO:0000313" key="3">
    <source>
        <dbReference type="EMBL" id="ABI58491.1"/>
    </source>
</evidence>
<organism evidence="3 4">
    <name type="scientific">Nitrosomonas eutropha (strain DSM 101675 / C91 / Nm57)</name>
    <dbReference type="NCBI Taxonomy" id="335283"/>
    <lineage>
        <taxon>Bacteria</taxon>
        <taxon>Pseudomonadati</taxon>
        <taxon>Pseudomonadota</taxon>
        <taxon>Betaproteobacteria</taxon>
        <taxon>Nitrosomonadales</taxon>
        <taxon>Nitrosomonadaceae</taxon>
        <taxon>Nitrosomonas</taxon>
    </lineage>
</organism>
<dbReference type="Proteomes" id="UP000001966">
    <property type="component" value="Chromosome"/>
</dbReference>
<reference evidence="3 4" key="1">
    <citation type="journal article" date="2007" name="Environ. Microbiol.">
        <title>Whole-genome analysis of the ammonia-oxidizing bacterium, Nitrosomonas eutropha C91: implications for niche adaptation.</title>
        <authorList>
            <person name="Stein L.Y."/>
            <person name="Arp D.J."/>
            <person name="Berube P.M."/>
            <person name="Chain P.S."/>
            <person name="Hauser L."/>
            <person name="Jetten M.S."/>
            <person name="Klotz M.G."/>
            <person name="Larimer F.W."/>
            <person name="Norton J.M."/>
            <person name="Op den Camp H.J.M."/>
            <person name="Shin M."/>
            <person name="Wei X."/>
        </authorList>
    </citation>
    <scope>NUCLEOTIDE SEQUENCE [LARGE SCALE GENOMIC DNA]</scope>
    <source>
        <strain evidence="4">DSM 101675 / C91 / Nm57</strain>
    </source>
</reference>
<dbReference type="CDD" id="cd05340">
    <property type="entry name" value="Ycik_SDR_c"/>
    <property type="match status" value="1"/>
</dbReference>
<dbReference type="PANTHER" id="PTHR42901">
    <property type="entry name" value="ALCOHOL DEHYDROGENASE"/>
    <property type="match status" value="1"/>
</dbReference>
<dbReference type="eggNOG" id="COG1028">
    <property type="taxonomic scope" value="Bacteria"/>
</dbReference>
<dbReference type="SUPFAM" id="SSF51735">
    <property type="entry name" value="NAD(P)-binding Rossmann-fold domains"/>
    <property type="match status" value="1"/>
</dbReference>
<dbReference type="HOGENOM" id="CLU_010194_2_10_4"/>
<dbReference type="PANTHER" id="PTHR42901:SF1">
    <property type="entry name" value="ALCOHOL DEHYDROGENASE"/>
    <property type="match status" value="1"/>
</dbReference>
<dbReference type="OrthoDB" id="9790785at2"/>
<protein>
    <submittedName>
        <fullName evidence="3">Short-chain dehydrogenase/reductase SDR</fullName>
    </submittedName>
</protein>
<sequence>MWFLTSIGRAEINILDTLKTYPDDRNLLADRVILVTGAGQGIGRTAALTFAKYGATIILHGRKTEKLEQVYDEIETLGRASAIFLPFDFEQATETGIVELAGAIASQIGRLDGILHNVAWTTGPMPLEFHTLEHWQTTMQINLLIPAMLTRACFPLLKTAQDASVIMTGDTHGQVPTAYWGAFAVAKAGVEALVKIQSEEWEIYPNLRINALIPGATDTPQRTKTHPGSNNRLLPKPADLMGTYLFLMGPNSTGVTGKTFNCQKD</sequence>
<evidence type="ECO:0000256" key="2">
    <source>
        <dbReference type="ARBA" id="ARBA00023002"/>
    </source>
</evidence>
<dbReference type="STRING" id="335283.Neut_0205"/>
<proteinExistence type="inferred from homology"/>
<dbReference type="PRINTS" id="PR00081">
    <property type="entry name" value="GDHRDH"/>
</dbReference>
<dbReference type="InterPro" id="IPR049572">
    <property type="entry name" value="YciK"/>
</dbReference>
<dbReference type="Gene3D" id="3.40.50.720">
    <property type="entry name" value="NAD(P)-binding Rossmann-like Domain"/>
    <property type="match status" value="1"/>
</dbReference>
<accession>Q0AJI0</accession>
<keyword evidence="2" id="KW-0560">Oxidoreductase</keyword>
<dbReference type="KEGG" id="net:Neut_0205"/>
<dbReference type="InterPro" id="IPR036291">
    <property type="entry name" value="NAD(P)-bd_dom_sf"/>
</dbReference>
<gene>
    <name evidence="3" type="ordered locus">Neut_0205</name>
</gene>
<name>Q0AJI0_NITEC</name>